<evidence type="ECO:0000313" key="3">
    <source>
        <dbReference type="Proteomes" id="UP000018731"/>
    </source>
</evidence>
<feature type="domain" description="Cysteine-rich" evidence="1">
    <location>
        <begin position="11"/>
        <end position="92"/>
    </location>
</feature>
<dbReference type="EMBL" id="AZJI01000006">
    <property type="protein sequence ID" value="ETD23003.1"/>
    <property type="molecule type" value="Genomic_DNA"/>
</dbReference>
<dbReference type="InterPro" id="IPR004017">
    <property type="entry name" value="Cys_rich_dom"/>
</dbReference>
<proteinExistence type="predicted"/>
<accession>V8C6I5</accession>
<dbReference type="PANTHER" id="PTHR30296:SF0">
    <property type="entry name" value="LACTATE UTILIZATION PROTEIN A"/>
    <property type="match status" value="1"/>
</dbReference>
<organism evidence="2 3">
    <name type="scientific">Helicobacter macacae MIT 99-5501</name>
    <dbReference type="NCBI Taxonomy" id="1357400"/>
    <lineage>
        <taxon>Bacteria</taxon>
        <taxon>Pseudomonadati</taxon>
        <taxon>Campylobacterota</taxon>
        <taxon>Epsilonproteobacteria</taxon>
        <taxon>Campylobacterales</taxon>
        <taxon>Helicobacteraceae</taxon>
        <taxon>Helicobacter</taxon>
    </lineage>
</organism>
<dbReference type="GO" id="GO:0005829">
    <property type="term" value="C:cytosol"/>
    <property type="evidence" value="ECO:0007669"/>
    <property type="project" value="TreeGrafter"/>
</dbReference>
<dbReference type="OrthoDB" id="9770306at2"/>
<gene>
    <name evidence="2" type="ORF">HMPREF2086_01450</name>
</gene>
<dbReference type="HOGENOM" id="CLU_023081_1_0_7"/>
<keyword evidence="3" id="KW-1185">Reference proteome</keyword>
<evidence type="ECO:0000313" key="2">
    <source>
        <dbReference type="EMBL" id="ETD23003.1"/>
    </source>
</evidence>
<sequence length="249" mass="27677">MPHKENSANRVYFFATCIGAAAYSSTCVNAIKLLQNAGAQVVFKKDQTCCGQPSFNSGYYDETRKIALHNMELFDEEIPIILPSGSCAGMMRVDYLELFEGSEHYERAKRFCTRIYELSEYLLARGVAYEDKGASTNVTWHSNCHALRTAKCIEPAKTLLRGLKNVNLIELEREEECCGFGGTFSVKEPEVSNAMVTRKVEDIQARNVEYLLSADAGCLLNIAGAMAKQGVSVKPMHLYDFLAQRIGIA</sequence>
<name>V8C6I5_9HELI</name>
<dbReference type="PATRIC" id="fig|1357400.3.peg.1940"/>
<dbReference type="GO" id="GO:0016491">
    <property type="term" value="F:oxidoreductase activity"/>
    <property type="evidence" value="ECO:0007669"/>
    <property type="project" value="UniProtKB-ARBA"/>
</dbReference>
<dbReference type="STRING" id="1357400.HMPREF2086_01450"/>
<feature type="domain" description="Cysteine-rich" evidence="1">
    <location>
        <begin position="138"/>
        <end position="222"/>
    </location>
</feature>
<dbReference type="eggNOG" id="COG0247">
    <property type="taxonomic scope" value="Bacteria"/>
</dbReference>
<comment type="caution">
    <text evidence="2">The sequence shown here is derived from an EMBL/GenBank/DDBJ whole genome shotgun (WGS) entry which is preliminary data.</text>
</comment>
<reference evidence="2 3" key="1">
    <citation type="journal article" date="2014" name="Genome Announc.">
        <title>Draft genome sequences of six enterohepatic helicobacter species isolated from humans and one from rhesus macaques.</title>
        <authorList>
            <person name="Shen Z."/>
            <person name="Sheh A."/>
            <person name="Young S.K."/>
            <person name="Abouelliel A."/>
            <person name="Ward D.V."/>
            <person name="Earl A.M."/>
            <person name="Fox J.G."/>
        </authorList>
    </citation>
    <scope>NUCLEOTIDE SEQUENCE [LARGE SCALE GENOMIC DNA]</scope>
    <source>
        <strain evidence="2 3">MIT 99-5501</strain>
    </source>
</reference>
<dbReference type="PANTHER" id="PTHR30296">
    <property type="entry name" value="UNCHARACTERIZED PROTEIN YKGE"/>
    <property type="match status" value="1"/>
</dbReference>
<dbReference type="Proteomes" id="UP000018731">
    <property type="component" value="Unassembled WGS sequence"/>
</dbReference>
<dbReference type="Pfam" id="PF02754">
    <property type="entry name" value="CCG"/>
    <property type="match status" value="2"/>
</dbReference>
<protein>
    <recommendedName>
        <fullName evidence="1">Cysteine-rich domain-containing protein</fullName>
    </recommendedName>
</protein>
<dbReference type="AlphaFoldDB" id="V8C6I5"/>
<evidence type="ECO:0000259" key="1">
    <source>
        <dbReference type="Pfam" id="PF02754"/>
    </source>
</evidence>
<dbReference type="RefSeq" id="WP_023928185.1">
    <property type="nucleotide sequence ID" value="NZ_KI669455.1"/>
</dbReference>